<comment type="caution">
    <text evidence="1">The sequence shown here is derived from an EMBL/GenBank/DDBJ whole genome shotgun (WGS) entry which is preliminary data.</text>
</comment>
<sequence>MKPFFNFGCALVAWGELCRVARTRNYPGRLDPLPPQAFCQGRHNHQFVYASSAQLLKPYQAILLEPLWLLDQRQDGRWQLVATALGNSLNLRLQALLRAWMPAIPQAEEAGPQVARLRLALRSFQGEIGSLPPSLSVARQTDGQSPLVRGISPYLEQISSIVQLEDARDGRLLGGGVNLQGPQAEQGRSGQGWQDLLACNWQQILQFGHPPLAAG</sequence>
<dbReference type="Proteomes" id="UP000180280">
    <property type="component" value="Unassembled WGS sequence"/>
</dbReference>
<gene>
    <name evidence="1" type="ORF">BI344_20040</name>
</gene>
<proteinExistence type="predicted"/>
<dbReference type="EMBL" id="MKCT01000056">
    <property type="protein sequence ID" value="OHX18872.1"/>
    <property type="molecule type" value="Genomic_DNA"/>
</dbReference>
<evidence type="ECO:0000313" key="2">
    <source>
        <dbReference type="Proteomes" id="UP000180280"/>
    </source>
</evidence>
<dbReference type="RefSeq" id="WP_071114160.1">
    <property type="nucleotide sequence ID" value="NZ_MKCT01000056.1"/>
</dbReference>
<organism evidence="1 2">
    <name type="scientific">Chromobacterium sphagni</name>
    <dbReference type="NCBI Taxonomy" id="1903179"/>
    <lineage>
        <taxon>Bacteria</taxon>
        <taxon>Pseudomonadati</taxon>
        <taxon>Pseudomonadota</taxon>
        <taxon>Betaproteobacteria</taxon>
        <taxon>Neisseriales</taxon>
        <taxon>Chromobacteriaceae</taxon>
        <taxon>Chromobacterium</taxon>
    </lineage>
</organism>
<reference evidence="1 2" key="1">
    <citation type="submission" date="2016-09" db="EMBL/GenBank/DDBJ databases">
        <title>Chromobacterium muskegensis sp. nov., an insecticidal bacterium isolated from Sphagnum bogs.</title>
        <authorList>
            <person name="Sparks M.E."/>
            <person name="Blackburn M.B."/>
            <person name="Gundersen-Rindal D.E."/>
            <person name="Mitchell A."/>
            <person name="Farrar R."/>
            <person name="Kuhar D."/>
        </authorList>
    </citation>
    <scope>NUCLEOTIDE SEQUENCE [LARGE SCALE GENOMIC DNA]</scope>
    <source>
        <strain evidence="1 2">14B-1</strain>
    </source>
</reference>
<accession>A0ABX3CA26</accession>
<name>A0ABX3CA26_9NEIS</name>
<keyword evidence="2" id="KW-1185">Reference proteome</keyword>
<evidence type="ECO:0000313" key="1">
    <source>
        <dbReference type="EMBL" id="OHX18872.1"/>
    </source>
</evidence>
<protein>
    <submittedName>
        <fullName evidence="1">Uncharacterized protein</fullName>
    </submittedName>
</protein>